<accession>A0A198FEI5</accession>
<keyword evidence="2" id="KW-1185">Reference proteome</keyword>
<protein>
    <submittedName>
        <fullName evidence="1">Uncharacterized protein</fullName>
    </submittedName>
</protein>
<gene>
    <name evidence="1" type="ORF">M983_2863</name>
</gene>
<comment type="caution">
    <text evidence="1">The sequence shown here is derived from an EMBL/GenBank/DDBJ whole genome shotgun (WGS) entry which is preliminary data.</text>
</comment>
<dbReference type="EMBL" id="LXEN01000146">
    <property type="protein sequence ID" value="OAT22814.1"/>
    <property type="molecule type" value="Genomic_DNA"/>
</dbReference>
<dbReference type="STRING" id="1354337.M983_2863"/>
<dbReference type="AlphaFoldDB" id="A0A198FEI5"/>
<organism evidence="1 2">
    <name type="scientific">Proteus myxofaciens ATCC 19692</name>
    <dbReference type="NCBI Taxonomy" id="1354337"/>
    <lineage>
        <taxon>Bacteria</taxon>
        <taxon>Pseudomonadati</taxon>
        <taxon>Pseudomonadota</taxon>
        <taxon>Gammaproteobacteria</taxon>
        <taxon>Enterobacterales</taxon>
        <taxon>Morganellaceae</taxon>
        <taxon>Proteus</taxon>
    </lineage>
</organism>
<sequence length="113" mass="12332">MEKLQRLASTIAQIYVDNLKTETGETLVTYNNITGKVVPELLAAGLFDNAVFVVKADGEDIDVEGKAYDLLSPLINLSTKPYSLTEQAYKVINFLNRQALKAGSTLSTLSVVH</sequence>
<reference evidence="1 2" key="1">
    <citation type="submission" date="2016-04" db="EMBL/GenBank/DDBJ databases">
        <title>ATOL: Assembling a taxonomically balanced genome-scale reconstruction of the evolutionary history of the Enterobacteriaceae.</title>
        <authorList>
            <person name="Plunkett G.III."/>
            <person name="Neeno-Eckwall E.C."/>
            <person name="Glasner J.D."/>
            <person name="Perna N.T."/>
        </authorList>
    </citation>
    <scope>NUCLEOTIDE SEQUENCE [LARGE SCALE GENOMIC DNA]</scope>
    <source>
        <strain evidence="1 2">ATCC 19692</strain>
    </source>
</reference>
<dbReference type="PATRIC" id="fig|1354337.4.peg.2939"/>
<evidence type="ECO:0000313" key="2">
    <source>
        <dbReference type="Proteomes" id="UP000094023"/>
    </source>
</evidence>
<proteinExistence type="predicted"/>
<dbReference type="RefSeq" id="WP_066752462.1">
    <property type="nucleotide sequence ID" value="NZ_LXEN01000146.1"/>
</dbReference>
<dbReference type="Proteomes" id="UP000094023">
    <property type="component" value="Unassembled WGS sequence"/>
</dbReference>
<dbReference type="OrthoDB" id="6630971at2"/>
<evidence type="ECO:0000313" key="1">
    <source>
        <dbReference type="EMBL" id="OAT22814.1"/>
    </source>
</evidence>
<name>A0A198FEI5_9GAMM</name>